<evidence type="ECO:0000313" key="1">
    <source>
        <dbReference type="EMBL" id="TEB38983.1"/>
    </source>
</evidence>
<dbReference type="OrthoDB" id="6079689at2759"/>
<proteinExistence type="predicted"/>
<protein>
    <submittedName>
        <fullName evidence="1">Uncharacterized protein</fullName>
    </submittedName>
</protein>
<sequence>MLTARFIDVGVNLADPVFRGLYHGKRKHEDVFALIMDRCRRTIHDHHRNQRQGTQKGA</sequence>
<dbReference type="AlphaFoldDB" id="A0A4Y7TXT4"/>
<comment type="caution">
    <text evidence="1">The sequence shown here is derived from an EMBL/GenBank/DDBJ whole genome shotgun (WGS) entry which is preliminary data.</text>
</comment>
<evidence type="ECO:0000313" key="2">
    <source>
        <dbReference type="Proteomes" id="UP000298030"/>
    </source>
</evidence>
<reference evidence="1 2" key="1">
    <citation type="journal article" date="2019" name="Nat. Ecol. Evol.">
        <title>Megaphylogeny resolves global patterns of mushroom evolution.</title>
        <authorList>
            <person name="Varga T."/>
            <person name="Krizsan K."/>
            <person name="Foldi C."/>
            <person name="Dima B."/>
            <person name="Sanchez-Garcia M."/>
            <person name="Sanchez-Ramirez S."/>
            <person name="Szollosi G.J."/>
            <person name="Szarkandi J.G."/>
            <person name="Papp V."/>
            <person name="Albert L."/>
            <person name="Andreopoulos W."/>
            <person name="Angelini C."/>
            <person name="Antonin V."/>
            <person name="Barry K.W."/>
            <person name="Bougher N.L."/>
            <person name="Buchanan P."/>
            <person name="Buyck B."/>
            <person name="Bense V."/>
            <person name="Catcheside P."/>
            <person name="Chovatia M."/>
            <person name="Cooper J."/>
            <person name="Damon W."/>
            <person name="Desjardin D."/>
            <person name="Finy P."/>
            <person name="Geml J."/>
            <person name="Haridas S."/>
            <person name="Hughes K."/>
            <person name="Justo A."/>
            <person name="Karasinski D."/>
            <person name="Kautmanova I."/>
            <person name="Kiss B."/>
            <person name="Kocsube S."/>
            <person name="Kotiranta H."/>
            <person name="LaButti K.M."/>
            <person name="Lechner B.E."/>
            <person name="Liimatainen K."/>
            <person name="Lipzen A."/>
            <person name="Lukacs Z."/>
            <person name="Mihaltcheva S."/>
            <person name="Morgado L.N."/>
            <person name="Niskanen T."/>
            <person name="Noordeloos M.E."/>
            <person name="Ohm R.A."/>
            <person name="Ortiz-Santana B."/>
            <person name="Ovrebo C."/>
            <person name="Racz N."/>
            <person name="Riley R."/>
            <person name="Savchenko A."/>
            <person name="Shiryaev A."/>
            <person name="Soop K."/>
            <person name="Spirin V."/>
            <person name="Szebenyi C."/>
            <person name="Tomsovsky M."/>
            <person name="Tulloss R.E."/>
            <person name="Uehling J."/>
            <person name="Grigoriev I.V."/>
            <person name="Vagvolgyi C."/>
            <person name="Papp T."/>
            <person name="Martin F.M."/>
            <person name="Miettinen O."/>
            <person name="Hibbett D.S."/>
            <person name="Nagy L.G."/>
        </authorList>
    </citation>
    <scope>NUCLEOTIDE SEQUENCE [LARGE SCALE GENOMIC DNA]</scope>
    <source>
        <strain evidence="1 2">FP101781</strain>
    </source>
</reference>
<name>A0A4Y7TXT4_COPMI</name>
<organism evidence="1 2">
    <name type="scientific">Coprinellus micaceus</name>
    <name type="common">Glistening ink-cap mushroom</name>
    <name type="synonym">Coprinus micaceus</name>
    <dbReference type="NCBI Taxonomy" id="71717"/>
    <lineage>
        <taxon>Eukaryota</taxon>
        <taxon>Fungi</taxon>
        <taxon>Dikarya</taxon>
        <taxon>Basidiomycota</taxon>
        <taxon>Agaricomycotina</taxon>
        <taxon>Agaricomycetes</taxon>
        <taxon>Agaricomycetidae</taxon>
        <taxon>Agaricales</taxon>
        <taxon>Agaricineae</taxon>
        <taxon>Psathyrellaceae</taxon>
        <taxon>Coprinellus</taxon>
    </lineage>
</organism>
<dbReference type="EMBL" id="QPFP01000002">
    <property type="protein sequence ID" value="TEB38983.1"/>
    <property type="molecule type" value="Genomic_DNA"/>
</dbReference>
<dbReference type="Proteomes" id="UP000298030">
    <property type="component" value="Unassembled WGS sequence"/>
</dbReference>
<gene>
    <name evidence="1" type="ORF">FA13DRAFT_1724939</name>
</gene>
<accession>A0A4Y7TXT4</accession>
<keyword evidence="2" id="KW-1185">Reference proteome</keyword>
<dbReference type="Gene3D" id="3.20.20.140">
    <property type="entry name" value="Metal-dependent hydrolases"/>
    <property type="match status" value="1"/>
</dbReference>